<dbReference type="AlphaFoldDB" id="A0A2T7NR02"/>
<dbReference type="SMART" id="SM00194">
    <property type="entry name" value="PTPc"/>
    <property type="match status" value="2"/>
</dbReference>
<feature type="transmembrane region" description="Helical" evidence="6">
    <location>
        <begin position="293"/>
        <end position="316"/>
    </location>
</feature>
<dbReference type="PANTHER" id="PTHR19134">
    <property type="entry name" value="RECEPTOR-TYPE TYROSINE-PROTEIN PHOSPHATASE"/>
    <property type="match status" value="1"/>
</dbReference>
<proteinExistence type="inferred from homology"/>
<evidence type="ECO:0000313" key="10">
    <source>
        <dbReference type="Proteomes" id="UP000245119"/>
    </source>
</evidence>
<dbReference type="FunFam" id="3.90.190.10:FF:000062">
    <property type="entry name" value="Receptor-type tyrosine-protein phosphatase kappa"/>
    <property type="match status" value="1"/>
</dbReference>
<dbReference type="InterPro" id="IPR000242">
    <property type="entry name" value="PTP_cat"/>
</dbReference>
<comment type="caution">
    <text evidence="9">The sequence shown here is derived from an EMBL/GenBank/DDBJ whole genome shotgun (WGS) entry which is preliminary data.</text>
</comment>
<dbReference type="PRINTS" id="PR00700">
    <property type="entry name" value="PRTYPHPHTASE"/>
</dbReference>
<dbReference type="Gene3D" id="3.90.190.10">
    <property type="entry name" value="Protein tyrosine phosphatase superfamily"/>
    <property type="match status" value="2"/>
</dbReference>
<feature type="domain" description="Tyrosine-protein phosphatase" evidence="7">
    <location>
        <begin position="406"/>
        <end position="659"/>
    </location>
</feature>
<dbReference type="SUPFAM" id="SSF52799">
    <property type="entry name" value="(Phosphotyrosine protein) phosphatases II"/>
    <property type="match status" value="2"/>
</dbReference>
<feature type="domain" description="Tyrosine-protein phosphatase" evidence="7">
    <location>
        <begin position="690"/>
        <end position="952"/>
    </location>
</feature>
<evidence type="ECO:0000313" key="9">
    <source>
        <dbReference type="EMBL" id="PVD23586.1"/>
    </source>
</evidence>
<dbReference type="InterPro" id="IPR029021">
    <property type="entry name" value="Prot-tyrosine_phosphatase-like"/>
</dbReference>
<evidence type="ECO:0000259" key="7">
    <source>
        <dbReference type="PROSITE" id="PS50055"/>
    </source>
</evidence>
<feature type="domain" description="Tyrosine specific protein phosphatases" evidence="8">
    <location>
        <begin position="579"/>
        <end position="650"/>
    </location>
</feature>
<dbReference type="InterPro" id="IPR000387">
    <property type="entry name" value="Tyr_Pase_dom"/>
</dbReference>
<name>A0A2T7NR02_POMCA</name>
<feature type="domain" description="Tyrosine specific protein phosphatases" evidence="8">
    <location>
        <begin position="868"/>
        <end position="943"/>
    </location>
</feature>
<keyword evidence="6" id="KW-0472">Membrane</keyword>
<evidence type="ECO:0000256" key="1">
    <source>
        <dbReference type="ARBA" id="ARBA00009580"/>
    </source>
</evidence>
<dbReference type="EMBL" id="PZQS01000010">
    <property type="protein sequence ID" value="PVD23586.1"/>
    <property type="molecule type" value="Genomic_DNA"/>
</dbReference>
<comment type="catalytic activity">
    <reaction evidence="5">
        <text>O-phospho-L-tyrosyl-[protein] + H2O = L-tyrosyl-[protein] + phosphate</text>
        <dbReference type="Rhea" id="RHEA:10684"/>
        <dbReference type="Rhea" id="RHEA-COMP:10136"/>
        <dbReference type="Rhea" id="RHEA-COMP:20101"/>
        <dbReference type="ChEBI" id="CHEBI:15377"/>
        <dbReference type="ChEBI" id="CHEBI:43474"/>
        <dbReference type="ChEBI" id="CHEBI:46858"/>
        <dbReference type="ChEBI" id="CHEBI:61978"/>
        <dbReference type="EC" id="3.1.3.48"/>
    </reaction>
</comment>
<keyword evidence="10" id="KW-1185">Reference proteome</keyword>
<accession>A0A2T7NR02</accession>
<keyword evidence="6" id="KW-1133">Transmembrane helix</keyword>
<dbReference type="PROSITE" id="PS50056">
    <property type="entry name" value="TYR_PHOSPHATASE_2"/>
    <property type="match status" value="2"/>
</dbReference>
<organism evidence="9 10">
    <name type="scientific">Pomacea canaliculata</name>
    <name type="common">Golden apple snail</name>
    <dbReference type="NCBI Taxonomy" id="400727"/>
    <lineage>
        <taxon>Eukaryota</taxon>
        <taxon>Metazoa</taxon>
        <taxon>Spiralia</taxon>
        <taxon>Lophotrochozoa</taxon>
        <taxon>Mollusca</taxon>
        <taxon>Gastropoda</taxon>
        <taxon>Caenogastropoda</taxon>
        <taxon>Architaenioglossa</taxon>
        <taxon>Ampullarioidea</taxon>
        <taxon>Ampullariidae</taxon>
        <taxon>Pomacea</taxon>
    </lineage>
</organism>
<dbReference type="FunFam" id="3.90.190.10:FF:000102">
    <property type="entry name" value="Receptor-type tyrosine-protein phosphatase"/>
    <property type="match status" value="1"/>
</dbReference>
<keyword evidence="6" id="KW-0812">Transmembrane</keyword>
<dbReference type="InterPro" id="IPR000742">
    <property type="entry name" value="EGF"/>
</dbReference>
<comment type="similarity">
    <text evidence="1">Belongs to the protein-tyrosine phosphatase family.</text>
</comment>
<evidence type="ECO:0000256" key="4">
    <source>
        <dbReference type="ARBA" id="ARBA00022912"/>
    </source>
</evidence>
<dbReference type="OrthoDB" id="9979034at2759"/>
<evidence type="ECO:0000256" key="3">
    <source>
        <dbReference type="ARBA" id="ARBA00022801"/>
    </source>
</evidence>
<dbReference type="GO" id="GO:0004725">
    <property type="term" value="F:protein tyrosine phosphatase activity"/>
    <property type="evidence" value="ECO:0007669"/>
    <property type="project" value="UniProtKB-EC"/>
</dbReference>
<evidence type="ECO:0000259" key="8">
    <source>
        <dbReference type="PROSITE" id="PS50056"/>
    </source>
</evidence>
<sequence length="957" mass="108199">MSIACPPGKYGWNCNVECKCKQGTSARCDEKTGTCDDGCDVDRYGPHCLFACPDYLYGDGCMNQCHCYNSSEICDRRSGVCRSGCAAGWVGKSCDKKCVEGKYGIGCANICSNCFNSSCHHETGKCLLGCKSGYKGEFCNQECTDYMYGKDCNFRCGKCAGGKPCDTKTGECPFGCAPGYSYDDRMCITECPTMLYGQDCRKRCGYCKDGPTCHHETGVCKTGCKLGYHGDMCLLQCNDHFYGEECSNRCGSCKNNGTCDKASGNCLYGCSDGFIGADCRTAIVRSPEKSVTAGIAAGVGAFTGVIIIVIIIILILRIRRRNKMSVSKSYMDEVKEDGFIQNERCELLADSRIETLQKEIEDNNKNEEMAEPIYANLNGRKQSSPVKLEDLHAYIVKNKENNCDGFRKEFEELPMGLLALCEVARRPENKAKNRYGNIVAYDHSRVVLEPLLNEPYSDYVNASFMDGYNKPKAFVASQGPNKMMIRDFWRMVWQQRVSKIVMLTNLVEACKKKCEQYWPDDGTMKYGDVTVRIVDTAKYTDFIIRTFEISKDDNSRIVKQFHFCTWSDHGAPTYPTTLLAFRRKVQSFNPESTAPILCHCSAGIGRTGTYIGLHYLLDQAMAEGQVDVLQAAHNMRSNRVNMIQTCEQYIFVYDALLEAIKAKDTTIPKSSFRAAFEEMSQNENGNETSLEKQYEIVQLLSPTIDRSECSAALMEENLGKNRFRNVLPVNRSRPFLYTPVDGCNDYINAVFLSSYTQKDRFIVTQMPLPNTVADFWRMIYDYNSDAIVMLNEFDRNDKSCALYWPEEYGYTEEHGPLSVELLSSSDVDPDVTLRIFKLSHMGKGEERAVKQFMFKSWPDYKMLPNSVTSLLRLHRQVTDWYKQNGKGPVTIHCMNGASKSGILVATSLILERLELDLEVDVYQAVKQIRINRPQFIESFEQYQFLYQMVLEYLDSQE</sequence>
<dbReference type="Proteomes" id="UP000245119">
    <property type="component" value="Linkage Group LG10"/>
</dbReference>
<dbReference type="SMART" id="SM00181">
    <property type="entry name" value="EGF"/>
    <property type="match status" value="5"/>
</dbReference>
<dbReference type="InterPro" id="IPR003595">
    <property type="entry name" value="Tyr_Pase_cat"/>
</dbReference>
<reference evidence="9 10" key="1">
    <citation type="submission" date="2018-04" db="EMBL/GenBank/DDBJ databases">
        <title>The genome of golden apple snail Pomacea canaliculata provides insight into stress tolerance and invasive adaptation.</title>
        <authorList>
            <person name="Liu C."/>
            <person name="Liu B."/>
            <person name="Ren Y."/>
            <person name="Zhang Y."/>
            <person name="Wang H."/>
            <person name="Li S."/>
            <person name="Jiang F."/>
            <person name="Yin L."/>
            <person name="Zhang G."/>
            <person name="Qian W."/>
            <person name="Fan W."/>
        </authorList>
    </citation>
    <scope>NUCLEOTIDE SEQUENCE [LARGE SCALE GENOMIC DNA]</scope>
    <source>
        <strain evidence="9">SZHN2017</strain>
        <tissue evidence="9">Muscle</tissue>
    </source>
</reference>
<dbReference type="Pfam" id="PF00102">
    <property type="entry name" value="Y_phosphatase"/>
    <property type="match status" value="2"/>
</dbReference>
<protein>
    <recommendedName>
        <fullName evidence="2">protein-tyrosine-phosphatase</fullName>
        <ecNumber evidence="2">3.1.3.48</ecNumber>
    </recommendedName>
</protein>
<evidence type="ECO:0000256" key="6">
    <source>
        <dbReference type="SAM" id="Phobius"/>
    </source>
</evidence>
<dbReference type="Gene3D" id="2.170.300.10">
    <property type="entry name" value="Tie2 ligand-binding domain superfamily"/>
    <property type="match status" value="2"/>
</dbReference>
<dbReference type="PANTHER" id="PTHR19134:SF562">
    <property type="entry name" value="PROTEIN-TYROSINE-PHOSPHATASE"/>
    <property type="match status" value="1"/>
</dbReference>
<evidence type="ECO:0000256" key="2">
    <source>
        <dbReference type="ARBA" id="ARBA00013064"/>
    </source>
</evidence>
<evidence type="ECO:0000256" key="5">
    <source>
        <dbReference type="ARBA" id="ARBA00051722"/>
    </source>
</evidence>
<gene>
    <name evidence="9" type="ORF">C0Q70_16858</name>
</gene>
<dbReference type="EC" id="3.1.3.48" evidence="2"/>
<keyword evidence="4" id="KW-0904">Protein phosphatase</keyword>
<dbReference type="SMART" id="SM00404">
    <property type="entry name" value="PTPc_motif"/>
    <property type="match status" value="2"/>
</dbReference>
<dbReference type="InterPro" id="IPR050348">
    <property type="entry name" value="Protein-Tyr_Phosphatase"/>
</dbReference>
<keyword evidence="3" id="KW-0378">Hydrolase</keyword>
<dbReference type="PROSITE" id="PS50055">
    <property type="entry name" value="TYR_PHOSPHATASE_PTP"/>
    <property type="match status" value="2"/>
</dbReference>
<dbReference type="STRING" id="400727.A0A2T7NR02"/>